<keyword evidence="3" id="KW-0934">Plastid</keyword>
<dbReference type="InterPro" id="IPR000424">
    <property type="entry name" value="Primosome_PriB/ssb"/>
</dbReference>
<dbReference type="Gene3D" id="2.40.50.140">
    <property type="entry name" value="Nucleic acid-binding proteins"/>
    <property type="match status" value="1"/>
</dbReference>
<evidence type="ECO:0000313" key="3">
    <source>
        <dbReference type="EMBL" id="AOM65930.1"/>
    </source>
</evidence>
<dbReference type="GeneID" id="29070431"/>
<geneLocation type="plastid" evidence="3"/>
<evidence type="ECO:0000256" key="1">
    <source>
        <dbReference type="ARBA" id="ARBA00023125"/>
    </source>
</evidence>
<dbReference type="EMBL" id="KX284717">
    <property type="protein sequence ID" value="AOM65930.1"/>
    <property type="molecule type" value="Genomic_DNA"/>
</dbReference>
<organism evidence="3">
    <name type="scientific">Asparagopsis taxiformis</name>
    <dbReference type="NCBI Taxonomy" id="260499"/>
    <lineage>
        <taxon>Eukaryota</taxon>
        <taxon>Rhodophyta</taxon>
        <taxon>Florideophyceae</taxon>
        <taxon>Rhodymeniophycidae</taxon>
        <taxon>Bonnemaisoniales</taxon>
        <taxon>Bonnemaisoniaceae</taxon>
        <taxon>Asparagopsis</taxon>
    </lineage>
</organism>
<dbReference type="SUPFAM" id="SSF50249">
    <property type="entry name" value="Nucleic acid-binding proteins"/>
    <property type="match status" value="1"/>
</dbReference>
<dbReference type="InterPro" id="IPR012340">
    <property type="entry name" value="NA-bd_OB-fold"/>
</dbReference>
<dbReference type="RefSeq" id="YP_009294447.1">
    <property type="nucleotide sequence ID" value="NC_031148.1"/>
</dbReference>
<keyword evidence="1 2" id="KW-0238">DNA-binding</keyword>
<sequence>MNICILTARILNRPKLLFRHNSFVISLIICIPNNKPHLVWSHIQCKARGKIAKNIFDLYRQGDYIIVEGYLKIDQKKVYKNEKKLFVNKVISIQVQKVHPTSLTFV</sequence>
<dbReference type="AlphaFoldDB" id="A0A1C9CC10"/>
<reference evidence="3" key="1">
    <citation type="journal article" date="2016" name="BMC Biol.">
        <title>Parallel evolution of highly conserved plastid genome architecture in red seaweeds and seed plants.</title>
        <authorList>
            <person name="Lee J."/>
            <person name="Cho C.H."/>
            <person name="Park S.I."/>
            <person name="Choi J.W."/>
            <person name="Song H.S."/>
            <person name="West J.A."/>
            <person name="Bhattacharya D."/>
            <person name="Yoon H.S."/>
        </authorList>
    </citation>
    <scope>NUCLEOTIDE SEQUENCE</scope>
</reference>
<gene>
    <name evidence="3" type="primary">ycf41</name>
    <name evidence="3" type="ORF">Aspa_051</name>
</gene>
<name>A0A1C9CC10_9FLOR</name>
<evidence type="ECO:0000256" key="2">
    <source>
        <dbReference type="PROSITE-ProRule" id="PRU00252"/>
    </source>
</evidence>
<protein>
    <submittedName>
        <fullName evidence="3">Putative single-stranded DNA binding protein</fullName>
    </submittedName>
</protein>
<accession>A0A1C9CC10</accession>
<dbReference type="GO" id="GO:0003697">
    <property type="term" value="F:single-stranded DNA binding"/>
    <property type="evidence" value="ECO:0007669"/>
    <property type="project" value="InterPro"/>
</dbReference>
<dbReference type="PROSITE" id="PS50935">
    <property type="entry name" value="SSB"/>
    <property type="match status" value="1"/>
</dbReference>
<proteinExistence type="predicted"/>